<accession>A0A8X7BHY9</accession>
<name>A0A8X7BHY9_TRICX</name>
<organism evidence="1 2">
    <name type="scientific">Trichonephila clavipes</name>
    <name type="common">Golden silk orbweaver</name>
    <name type="synonym">Nephila clavipes</name>
    <dbReference type="NCBI Taxonomy" id="2585209"/>
    <lineage>
        <taxon>Eukaryota</taxon>
        <taxon>Metazoa</taxon>
        <taxon>Ecdysozoa</taxon>
        <taxon>Arthropoda</taxon>
        <taxon>Chelicerata</taxon>
        <taxon>Arachnida</taxon>
        <taxon>Araneae</taxon>
        <taxon>Araneomorphae</taxon>
        <taxon>Entelegynae</taxon>
        <taxon>Araneoidea</taxon>
        <taxon>Nephilidae</taxon>
        <taxon>Trichonephila</taxon>
    </lineage>
</organism>
<dbReference type="AlphaFoldDB" id="A0A8X7BHY9"/>
<proteinExistence type="predicted"/>
<sequence>MSPFFNIFIPKGFHLKGQGQVVVLFIALKYAKRVQCKWRATTLELRRDKTFLARCIEIGSPIMGPPTPVGVLLLKAKIAAWEPMKKTTFAGARPVDSNCIAVSQAVKTSPS</sequence>
<evidence type="ECO:0000313" key="2">
    <source>
        <dbReference type="Proteomes" id="UP000887159"/>
    </source>
</evidence>
<evidence type="ECO:0000313" key="1">
    <source>
        <dbReference type="EMBL" id="GFY31099.1"/>
    </source>
</evidence>
<reference evidence="1" key="1">
    <citation type="submission" date="2020-08" db="EMBL/GenBank/DDBJ databases">
        <title>Multicomponent nature underlies the extraordinary mechanical properties of spider dragline silk.</title>
        <authorList>
            <person name="Kono N."/>
            <person name="Nakamura H."/>
            <person name="Mori M."/>
            <person name="Yoshida Y."/>
            <person name="Ohtoshi R."/>
            <person name="Malay A.D."/>
            <person name="Moran D.A.P."/>
            <person name="Tomita M."/>
            <person name="Numata K."/>
            <person name="Arakawa K."/>
        </authorList>
    </citation>
    <scope>NUCLEOTIDE SEQUENCE</scope>
</reference>
<comment type="caution">
    <text evidence="1">The sequence shown here is derived from an EMBL/GenBank/DDBJ whole genome shotgun (WGS) entry which is preliminary data.</text>
</comment>
<dbReference type="Proteomes" id="UP000887159">
    <property type="component" value="Unassembled WGS sequence"/>
</dbReference>
<gene>
    <name evidence="1" type="ORF">TNCV_4360061</name>
</gene>
<dbReference type="EMBL" id="BMAU01021396">
    <property type="protein sequence ID" value="GFY31099.1"/>
    <property type="molecule type" value="Genomic_DNA"/>
</dbReference>
<keyword evidence="2" id="KW-1185">Reference proteome</keyword>
<protein>
    <submittedName>
        <fullName evidence="1">Uncharacterized protein</fullName>
    </submittedName>
</protein>